<protein>
    <submittedName>
        <fullName evidence="10">Acetyltransferase</fullName>
    </submittedName>
</protein>
<comment type="caution">
    <text evidence="10">The sequence shown here is derived from an EMBL/GenBank/DDBJ whole genome shotgun (WGS) entry which is preliminary data.</text>
</comment>
<organism evidence="10 11">
    <name type="scientific">Paraeggerthella hongkongensis</name>
    <dbReference type="NCBI Taxonomy" id="230658"/>
    <lineage>
        <taxon>Bacteria</taxon>
        <taxon>Bacillati</taxon>
        <taxon>Actinomycetota</taxon>
        <taxon>Coriobacteriia</taxon>
        <taxon>Eggerthellales</taxon>
        <taxon>Eggerthellaceae</taxon>
        <taxon>Paraeggerthella</taxon>
    </lineage>
</organism>
<dbReference type="PANTHER" id="PTHR23028">
    <property type="entry name" value="ACETYLTRANSFERASE"/>
    <property type="match status" value="1"/>
</dbReference>
<dbReference type="InterPro" id="IPR002656">
    <property type="entry name" value="Acyl_transf_3_dom"/>
</dbReference>
<dbReference type="AlphaFoldDB" id="A0A3N0BLU4"/>
<keyword evidence="3 10" id="KW-0808">Transferase</keyword>
<dbReference type="RefSeq" id="WP_123191137.1">
    <property type="nucleotide sequence ID" value="NZ_QICD01000001.1"/>
</dbReference>
<evidence type="ECO:0000256" key="1">
    <source>
        <dbReference type="ARBA" id="ARBA00004651"/>
    </source>
</evidence>
<feature type="transmembrane region" description="Helical" evidence="8">
    <location>
        <begin position="39"/>
        <end position="61"/>
    </location>
</feature>
<feature type="domain" description="Acyltransferase 3" evidence="9">
    <location>
        <begin position="14"/>
        <end position="352"/>
    </location>
</feature>
<dbReference type="OrthoDB" id="3404679at2"/>
<sequence>MPAEKSTTKSRYIPALDGLRAFAVLAVIAYHMGMFWAPGGLLGVTVFFVLSGYLITSLLLIEWDNTHRIDLPQFWLRRVRRLMPAIVFVILCSAVLFTAFDHSLLTKLRDDMWAALLWVTNWWYIFHDVSYFDALGAPSPLTHFWSLAIEEQFYLIWPLLLFGAHKAGLKRTAMRNVTLALALLSAAEMALLYSPDVDPSRVYYGTDTRAFSLLIGAWLAFVWPSHLLGAHGEVHLTKQVRNVLDGVGIAAFVGLLAMAVFVNGFSPFWYYGGTLLASVLTAILIAVMVHPASLLGRAASAKPLVWVGLRSYGIYLWHYPLLLLMNPRNFTGETPWWMYLVQLAVVFACAAFSYRFVENPIRRGAIGSFVKSVRSKQLDTPAWLRTHAVPTIAALGVTTVAIGGLIFVPPTSALEGANLLKDESAQTSGIPQALPEGEAAAAEQPKLDIMMIGDSVSVRAIPYFKEKFPYGAIDAAVNRQLPIGRDVYLAYDQQGIIGKVVVFALGTNGVATDEQLDQLVNAVEPDKQVFFVNTRSPQSWVGDTNAALARAAERYGNVHVIDWHGASAGQDGYFDGDGTHLSEEGVRAYIDLVYDAVASLLPAHEEGAEAAKVETPLEAATEKAKATVSDTVHGLAHAMTQGMAQQK</sequence>
<dbReference type="PANTHER" id="PTHR23028:SF53">
    <property type="entry name" value="ACYL_TRANSF_3 DOMAIN-CONTAINING PROTEIN"/>
    <property type="match status" value="1"/>
</dbReference>
<keyword evidence="2" id="KW-1003">Cell membrane</keyword>
<feature type="transmembrane region" description="Helical" evidence="8">
    <location>
        <begin position="304"/>
        <end position="324"/>
    </location>
</feature>
<reference evidence="11" key="1">
    <citation type="submission" date="2018-05" db="EMBL/GenBank/DDBJ databases">
        <title>Genome Sequencing of selected type strains of the family Eggerthellaceae.</title>
        <authorList>
            <person name="Danylec N."/>
            <person name="Stoll D.A."/>
            <person name="Doetsch A."/>
            <person name="Huch M."/>
        </authorList>
    </citation>
    <scope>NUCLEOTIDE SEQUENCE [LARGE SCALE GENOMIC DNA]</scope>
    <source>
        <strain evidence="11">DSM 16106</strain>
    </source>
</reference>
<dbReference type="InterPro" id="IPR036514">
    <property type="entry name" value="SGNH_hydro_sf"/>
</dbReference>
<feature type="transmembrane region" description="Helical" evidence="8">
    <location>
        <begin position="82"/>
        <end position="100"/>
    </location>
</feature>
<feature type="transmembrane region" description="Helical" evidence="8">
    <location>
        <begin position="144"/>
        <end position="164"/>
    </location>
</feature>
<feature type="transmembrane region" description="Helical" evidence="8">
    <location>
        <begin position="336"/>
        <end position="357"/>
    </location>
</feature>
<feature type="transmembrane region" description="Helical" evidence="8">
    <location>
        <begin position="176"/>
        <end position="195"/>
    </location>
</feature>
<keyword evidence="6 8" id="KW-0472">Membrane</keyword>
<evidence type="ECO:0000256" key="6">
    <source>
        <dbReference type="ARBA" id="ARBA00023136"/>
    </source>
</evidence>
<evidence type="ECO:0000313" key="11">
    <source>
        <dbReference type="Proteomes" id="UP000278632"/>
    </source>
</evidence>
<evidence type="ECO:0000256" key="8">
    <source>
        <dbReference type="SAM" id="Phobius"/>
    </source>
</evidence>
<dbReference type="SUPFAM" id="SSF52266">
    <property type="entry name" value="SGNH hydrolase"/>
    <property type="match status" value="1"/>
</dbReference>
<proteinExistence type="predicted"/>
<feature type="transmembrane region" description="Helical" evidence="8">
    <location>
        <begin position="210"/>
        <end position="230"/>
    </location>
</feature>
<dbReference type="InterPro" id="IPR050879">
    <property type="entry name" value="Acyltransferase_3"/>
</dbReference>
<keyword evidence="5 8" id="KW-1133">Transmembrane helix</keyword>
<dbReference type="Proteomes" id="UP000278632">
    <property type="component" value="Unassembled WGS sequence"/>
</dbReference>
<keyword evidence="4 8" id="KW-0812">Transmembrane</keyword>
<evidence type="ECO:0000256" key="7">
    <source>
        <dbReference type="ARBA" id="ARBA00023315"/>
    </source>
</evidence>
<evidence type="ECO:0000256" key="2">
    <source>
        <dbReference type="ARBA" id="ARBA00022475"/>
    </source>
</evidence>
<feature type="transmembrane region" description="Helical" evidence="8">
    <location>
        <begin position="268"/>
        <end position="292"/>
    </location>
</feature>
<evidence type="ECO:0000313" key="10">
    <source>
        <dbReference type="EMBL" id="RNL49141.1"/>
    </source>
</evidence>
<feature type="transmembrane region" description="Helical" evidence="8">
    <location>
        <begin position="12"/>
        <end position="33"/>
    </location>
</feature>
<keyword evidence="11" id="KW-1185">Reference proteome</keyword>
<comment type="subcellular location">
    <subcellularLocation>
        <location evidence="1">Cell membrane</location>
        <topology evidence="1">Multi-pass membrane protein</topology>
    </subcellularLocation>
</comment>
<dbReference type="Pfam" id="PF01757">
    <property type="entry name" value="Acyl_transf_3"/>
    <property type="match status" value="1"/>
</dbReference>
<evidence type="ECO:0000256" key="3">
    <source>
        <dbReference type="ARBA" id="ARBA00022679"/>
    </source>
</evidence>
<dbReference type="Gene3D" id="3.40.50.1110">
    <property type="entry name" value="SGNH hydrolase"/>
    <property type="match status" value="1"/>
</dbReference>
<evidence type="ECO:0000256" key="5">
    <source>
        <dbReference type="ARBA" id="ARBA00022989"/>
    </source>
</evidence>
<dbReference type="EMBL" id="QICD01000001">
    <property type="protein sequence ID" value="RNL49141.1"/>
    <property type="molecule type" value="Genomic_DNA"/>
</dbReference>
<keyword evidence="7" id="KW-0012">Acyltransferase</keyword>
<gene>
    <name evidence="10" type="ORF">DMP08_01000</name>
</gene>
<evidence type="ECO:0000259" key="9">
    <source>
        <dbReference type="Pfam" id="PF01757"/>
    </source>
</evidence>
<dbReference type="GO" id="GO:0009103">
    <property type="term" value="P:lipopolysaccharide biosynthetic process"/>
    <property type="evidence" value="ECO:0007669"/>
    <property type="project" value="TreeGrafter"/>
</dbReference>
<accession>A0A3N0BLU4</accession>
<dbReference type="GO" id="GO:0005886">
    <property type="term" value="C:plasma membrane"/>
    <property type="evidence" value="ECO:0007669"/>
    <property type="project" value="UniProtKB-SubCell"/>
</dbReference>
<dbReference type="GO" id="GO:0016747">
    <property type="term" value="F:acyltransferase activity, transferring groups other than amino-acyl groups"/>
    <property type="evidence" value="ECO:0007669"/>
    <property type="project" value="InterPro"/>
</dbReference>
<name>A0A3N0BLU4_9ACTN</name>
<dbReference type="CDD" id="cd01840">
    <property type="entry name" value="SGNH_hydrolase_yrhL_like"/>
    <property type="match status" value="1"/>
</dbReference>
<evidence type="ECO:0000256" key="4">
    <source>
        <dbReference type="ARBA" id="ARBA00022692"/>
    </source>
</evidence>
<feature type="transmembrane region" description="Helical" evidence="8">
    <location>
        <begin position="242"/>
        <end position="262"/>
    </location>
</feature>